<keyword evidence="2" id="KW-0813">Transport</keyword>
<reference evidence="7" key="1">
    <citation type="journal article" date="2019" name="Int. J. Syst. Evol. Microbiol.">
        <title>The Global Catalogue of Microorganisms (GCM) 10K type strain sequencing project: providing services to taxonomists for standard genome sequencing and annotation.</title>
        <authorList>
            <consortium name="The Broad Institute Genomics Platform"/>
            <consortium name="The Broad Institute Genome Sequencing Center for Infectious Disease"/>
            <person name="Wu L."/>
            <person name="Ma J."/>
        </authorList>
    </citation>
    <scope>NUCLEOTIDE SEQUENCE [LARGE SCALE GENOMIC DNA]</scope>
    <source>
        <strain evidence="7">NBRC 108565</strain>
    </source>
</reference>
<dbReference type="InterPro" id="IPR006311">
    <property type="entry name" value="TAT_signal"/>
</dbReference>
<keyword evidence="3 5" id="KW-0732">Signal</keyword>
<feature type="region of interest" description="Disordered" evidence="4">
    <location>
        <begin position="128"/>
        <end position="182"/>
    </location>
</feature>
<dbReference type="PANTHER" id="PTHR42953">
    <property type="entry name" value="HIGH-AFFINITY ZINC UPTAKE SYSTEM PROTEIN ZNUA-RELATED"/>
    <property type="match status" value="1"/>
</dbReference>
<dbReference type="PROSITE" id="PS51257">
    <property type="entry name" value="PROKAR_LIPOPROTEIN"/>
    <property type="match status" value="1"/>
</dbReference>
<dbReference type="EMBL" id="AP027729">
    <property type="protein sequence ID" value="BDZ43230.1"/>
    <property type="molecule type" value="Genomic_DNA"/>
</dbReference>
<evidence type="ECO:0000256" key="1">
    <source>
        <dbReference type="ARBA" id="ARBA00011028"/>
    </source>
</evidence>
<keyword evidence="7" id="KW-1185">Reference proteome</keyword>
<name>A0ABN6XHZ5_9CELL</name>
<gene>
    <name evidence="6" type="ORF">GCM10025865_25290</name>
</gene>
<dbReference type="Pfam" id="PF01297">
    <property type="entry name" value="ZnuA"/>
    <property type="match status" value="1"/>
</dbReference>
<organism evidence="6 7">
    <name type="scientific">Paraoerskovia sediminicola</name>
    <dbReference type="NCBI Taxonomy" id="1138587"/>
    <lineage>
        <taxon>Bacteria</taxon>
        <taxon>Bacillati</taxon>
        <taxon>Actinomycetota</taxon>
        <taxon>Actinomycetes</taxon>
        <taxon>Micrococcales</taxon>
        <taxon>Cellulomonadaceae</taxon>
        <taxon>Paraoerskovia</taxon>
    </lineage>
</organism>
<proteinExistence type="inferred from homology"/>
<dbReference type="InterPro" id="IPR050492">
    <property type="entry name" value="Bact_metal-bind_prot9"/>
</dbReference>
<feature type="compositionally biased region" description="Basic and acidic residues" evidence="4">
    <location>
        <begin position="161"/>
        <end position="181"/>
    </location>
</feature>
<comment type="similarity">
    <text evidence="1">Belongs to the bacterial solute-binding protein 9 family.</text>
</comment>
<dbReference type="Gene3D" id="3.40.50.1980">
    <property type="entry name" value="Nitrogenase molybdenum iron protein domain"/>
    <property type="match status" value="2"/>
</dbReference>
<feature type="compositionally biased region" description="Basic and acidic residues" evidence="4">
    <location>
        <begin position="134"/>
        <end position="153"/>
    </location>
</feature>
<sequence length="350" mass="36839">MPLNRRPLLIVAAASTVALTATACGSAASESAASAEAAAESGRTQVLASFYPLQFVAEQVGGDHVDVSNLTPPAAEPHDLELSPAQVRTVGDADLVVYLSGFQAAVDEAIDARDATALDAADYVHLEAGPNGADAHDAESGAESEDAHDHDAESESEDDHADDHDHAADEGTDDGHDHGIYDPHFWLDPQRLADLVPAVEEQLAEIDPEHADDFSANAAALTDELATLDEEYATALEPCAGAALVTSHEAFGYLAERYDLDQVGIAGVDPENEPAPARLREIREIVESEGVTTIFTETLTSPKVAETFAKDVGVDTAVLDPIEGLTDENSDYLGIMRSNLTVLEDGLTCS</sequence>
<dbReference type="RefSeq" id="WP_286217524.1">
    <property type="nucleotide sequence ID" value="NZ_AP027729.1"/>
</dbReference>
<dbReference type="Proteomes" id="UP001321475">
    <property type="component" value="Chromosome"/>
</dbReference>
<dbReference type="InterPro" id="IPR006127">
    <property type="entry name" value="ZnuA-like"/>
</dbReference>
<evidence type="ECO:0000256" key="5">
    <source>
        <dbReference type="SAM" id="SignalP"/>
    </source>
</evidence>
<evidence type="ECO:0000256" key="2">
    <source>
        <dbReference type="ARBA" id="ARBA00022448"/>
    </source>
</evidence>
<feature type="chain" id="PRO_5047434848" evidence="5">
    <location>
        <begin position="24"/>
        <end position="350"/>
    </location>
</feature>
<dbReference type="PANTHER" id="PTHR42953:SF3">
    <property type="entry name" value="HIGH-AFFINITY ZINC UPTAKE SYSTEM PROTEIN ZNUA"/>
    <property type="match status" value="1"/>
</dbReference>
<accession>A0ABN6XHZ5</accession>
<evidence type="ECO:0000313" key="6">
    <source>
        <dbReference type="EMBL" id="BDZ43230.1"/>
    </source>
</evidence>
<evidence type="ECO:0000256" key="4">
    <source>
        <dbReference type="SAM" id="MobiDB-lite"/>
    </source>
</evidence>
<protein>
    <submittedName>
        <fullName evidence="6">Zinc ABC transporter substrate-binding protein</fullName>
    </submittedName>
</protein>
<dbReference type="SUPFAM" id="SSF53807">
    <property type="entry name" value="Helical backbone' metal receptor"/>
    <property type="match status" value="1"/>
</dbReference>
<dbReference type="PROSITE" id="PS51318">
    <property type="entry name" value="TAT"/>
    <property type="match status" value="1"/>
</dbReference>
<evidence type="ECO:0000313" key="7">
    <source>
        <dbReference type="Proteomes" id="UP001321475"/>
    </source>
</evidence>
<feature type="signal peptide" evidence="5">
    <location>
        <begin position="1"/>
        <end position="23"/>
    </location>
</feature>
<evidence type="ECO:0000256" key="3">
    <source>
        <dbReference type="ARBA" id="ARBA00022729"/>
    </source>
</evidence>